<dbReference type="Pfam" id="PF00135">
    <property type="entry name" value="COesterase"/>
    <property type="match status" value="1"/>
</dbReference>
<reference evidence="8 9" key="1">
    <citation type="journal article" date="2024" name="BMC Genomics">
        <title>De novo assembly and annotation of Popillia japonica's genome with initial clues to its potential as an invasive pest.</title>
        <authorList>
            <person name="Cucini C."/>
            <person name="Boschi S."/>
            <person name="Funari R."/>
            <person name="Cardaioli E."/>
            <person name="Iannotti N."/>
            <person name="Marturano G."/>
            <person name="Paoli F."/>
            <person name="Bruttini M."/>
            <person name="Carapelli A."/>
            <person name="Frati F."/>
            <person name="Nardi F."/>
        </authorList>
    </citation>
    <scope>NUCLEOTIDE SEQUENCE [LARGE SCALE GENOMIC DNA]</scope>
    <source>
        <strain evidence="8">DMR45628</strain>
    </source>
</reference>
<dbReference type="PANTHER" id="PTHR11559">
    <property type="entry name" value="CARBOXYLESTERASE"/>
    <property type="match status" value="1"/>
</dbReference>
<dbReference type="PROSITE" id="PS00122">
    <property type="entry name" value="CARBOXYLESTERASE_B_1"/>
    <property type="match status" value="1"/>
</dbReference>
<evidence type="ECO:0000259" key="7">
    <source>
        <dbReference type="Pfam" id="PF00135"/>
    </source>
</evidence>
<dbReference type="InterPro" id="IPR019826">
    <property type="entry name" value="Carboxylesterase_B_AS"/>
</dbReference>
<dbReference type="SUPFAM" id="SSF53474">
    <property type="entry name" value="alpha/beta-Hydrolases"/>
    <property type="match status" value="1"/>
</dbReference>
<sequence>MFKQQVVTFLLFIIGHSLCQDEILLNIQQGTLRGTQRTNRKNGIFYSFQSIPFAEPPTGALRFKEPQPAGTWEGTREATNDLPECYQASIIGGSRGTEDCLYLNVYTPQEPAENYADFRPVMVFIYGGGFYENSGREDLYSPVFLMTEDIVLVTFNYRLGIFGSFSLNDTSLGYSGNLGLKDQALAIKWVKENINRFGGDSNRITIFGESAGAVSVHLQILSPLSAGNFHRAIIQSGTAISPWAVGVPNSGILLASALGISTDDPEEMINQLLAVPGNDIFSAYTTLDASVNFPIVEPEGPNAFLTKNPLTIIQEGDYSHVPMIVGYNDAEGVVFQDLYEEPYNLIPADLRLERDSDEANELIQRILDFYFDGSEPVFPADQASLINVLTDTWFAYPSKRLTFEHLENSENPIYFYRFSADTQLNVYKLRYSVLASFPGAIHADDLGYLFRTTYHNTILPSIIPDSVEDRALNRIMALWTNFAKYGNPTPDDFTEFKWEPVTNDTFNYVDFGSLTTDPGVNPDEARMSFWHSVYSNSNLVGSKPLLITFTIFTTLLLKFIG</sequence>
<keyword evidence="5" id="KW-0325">Glycoprotein</keyword>
<dbReference type="GO" id="GO:0052689">
    <property type="term" value="F:carboxylic ester hydrolase activity"/>
    <property type="evidence" value="ECO:0007669"/>
    <property type="project" value="UniProtKB-KW"/>
</dbReference>
<keyword evidence="3 6" id="KW-0378">Hydrolase</keyword>
<evidence type="ECO:0000256" key="1">
    <source>
        <dbReference type="ARBA" id="ARBA00005964"/>
    </source>
</evidence>
<gene>
    <name evidence="8" type="ORF">QE152_g35627</name>
</gene>
<organism evidence="8 9">
    <name type="scientific">Popillia japonica</name>
    <name type="common">Japanese beetle</name>
    <dbReference type="NCBI Taxonomy" id="7064"/>
    <lineage>
        <taxon>Eukaryota</taxon>
        <taxon>Metazoa</taxon>
        <taxon>Ecdysozoa</taxon>
        <taxon>Arthropoda</taxon>
        <taxon>Hexapoda</taxon>
        <taxon>Insecta</taxon>
        <taxon>Pterygota</taxon>
        <taxon>Neoptera</taxon>
        <taxon>Endopterygota</taxon>
        <taxon>Coleoptera</taxon>
        <taxon>Polyphaga</taxon>
        <taxon>Scarabaeiformia</taxon>
        <taxon>Scarabaeidae</taxon>
        <taxon>Rutelinae</taxon>
        <taxon>Popillia</taxon>
    </lineage>
</organism>
<evidence type="ECO:0000256" key="4">
    <source>
        <dbReference type="ARBA" id="ARBA00023157"/>
    </source>
</evidence>
<dbReference type="EC" id="3.1.1.-" evidence="6"/>
<dbReference type="EMBL" id="JASPKY010000595">
    <property type="protein sequence ID" value="KAK9688337.1"/>
    <property type="molecule type" value="Genomic_DNA"/>
</dbReference>
<dbReference type="InterPro" id="IPR029058">
    <property type="entry name" value="AB_hydrolase_fold"/>
</dbReference>
<dbReference type="PROSITE" id="PS00941">
    <property type="entry name" value="CARBOXYLESTERASE_B_2"/>
    <property type="match status" value="1"/>
</dbReference>
<feature type="chain" id="PRO_5043099285" description="Carboxylic ester hydrolase" evidence="6">
    <location>
        <begin position="20"/>
        <end position="561"/>
    </location>
</feature>
<name>A0AAW1IFY6_POPJA</name>
<protein>
    <recommendedName>
        <fullName evidence="6">Carboxylic ester hydrolase</fullName>
        <ecNumber evidence="6">3.1.1.-</ecNumber>
    </recommendedName>
</protein>
<keyword evidence="9" id="KW-1185">Reference proteome</keyword>
<dbReference type="InterPro" id="IPR019819">
    <property type="entry name" value="Carboxylesterase_B_CS"/>
</dbReference>
<accession>A0AAW1IFY6</accession>
<evidence type="ECO:0000256" key="3">
    <source>
        <dbReference type="ARBA" id="ARBA00022801"/>
    </source>
</evidence>
<evidence type="ECO:0000313" key="8">
    <source>
        <dbReference type="EMBL" id="KAK9688337.1"/>
    </source>
</evidence>
<dbReference type="Gene3D" id="3.40.50.1820">
    <property type="entry name" value="alpha/beta hydrolase"/>
    <property type="match status" value="1"/>
</dbReference>
<keyword evidence="4" id="KW-1015">Disulfide bond</keyword>
<dbReference type="AlphaFoldDB" id="A0AAW1IFY6"/>
<proteinExistence type="inferred from homology"/>
<dbReference type="InterPro" id="IPR050309">
    <property type="entry name" value="Type-B_Carboxylest/Lipase"/>
</dbReference>
<dbReference type="InterPro" id="IPR002018">
    <property type="entry name" value="CarbesteraseB"/>
</dbReference>
<evidence type="ECO:0000256" key="6">
    <source>
        <dbReference type="RuleBase" id="RU361235"/>
    </source>
</evidence>
<comment type="caution">
    <text evidence="8">The sequence shown here is derived from an EMBL/GenBank/DDBJ whole genome shotgun (WGS) entry which is preliminary data.</text>
</comment>
<feature type="domain" description="Carboxylesterase type B" evidence="7">
    <location>
        <begin position="24"/>
        <end position="530"/>
    </location>
</feature>
<dbReference type="Proteomes" id="UP001458880">
    <property type="component" value="Unassembled WGS sequence"/>
</dbReference>
<feature type="signal peptide" evidence="6">
    <location>
        <begin position="1"/>
        <end position="19"/>
    </location>
</feature>
<evidence type="ECO:0000313" key="9">
    <source>
        <dbReference type="Proteomes" id="UP001458880"/>
    </source>
</evidence>
<keyword evidence="2" id="KW-0719">Serine esterase</keyword>
<keyword evidence="6" id="KW-0732">Signal</keyword>
<evidence type="ECO:0000256" key="2">
    <source>
        <dbReference type="ARBA" id="ARBA00022487"/>
    </source>
</evidence>
<comment type="similarity">
    <text evidence="1 6">Belongs to the type-B carboxylesterase/lipase family.</text>
</comment>
<evidence type="ECO:0000256" key="5">
    <source>
        <dbReference type="ARBA" id="ARBA00023180"/>
    </source>
</evidence>